<evidence type="ECO:0000313" key="4">
    <source>
        <dbReference type="Proteomes" id="UP000189796"/>
    </source>
</evidence>
<dbReference type="InterPro" id="IPR000391">
    <property type="entry name" value="Rng_hydr_dOase-bsu"/>
</dbReference>
<evidence type="ECO:0000256" key="1">
    <source>
        <dbReference type="ARBA" id="ARBA00009570"/>
    </source>
</evidence>
<dbReference type="AlphaFoldDB" id="A0A1M5QX31"/>
<organism evidence="3 4">
    <name type="scientific">Bradyrhizobium erythrophlei</name>
    <dbReference type="NCBI Taxonomy" id="1437360"/>
    <lineage>
        <taxon>Bacteria</taxon>
        <taxon>Pseudomonadati</taxon>
        <taxon>Pseudomonadota</taxon>
        <taxon>Alphaproteobacteria</taxon>
        <taxon>Hyphomicrobiales</taxon>
        <taxon>Nitrobacteraceae</taxon>
        <taxon>Bradyrhizobium</taxon>
    </lineage>
</organism>
<evidence type="ECO:0000313" key="3">
    <source>
        <dbReference type="EMBL" id="SHH18685.1"/>
    </source>
</evidence>
<dbReference type="Pfam" id="PF00866">
    <property type="entry name" value="Ring_hydroxyl_B"/>
    <property type="match status" value="1"/>
</dbReference>
<keyword evidence="3" id="KW-0223">Dioxygenase</keyword>
<accession>A0A1M5QX31</accession>
<dbReference type="EMBL" id="LT670817">
    <property type="protein sequence ID" value="SHH18685.1"/>
    <property type="molecule type" value="Genomic_DNA"/>
</dbReference>
<dbReference type="Proteomes" id="UP000189796">
    <property type="component" value="Chromosome I"/>
</dbReference>
<dbReference type="SUPFAM" id="SSF54427">
    <property type="entry name" value="NTF2-like"/>
    <property type="match status" value="1"/>
</dbReference>
<protein>
    <submittedName>
        <fullName evidence="3">Anthranilate 1,2-dioxygenase small subunit</fullName>
    </submittedName>
</protein>
<dbReference type="OrthoDB" id="5517499at2"/>
<evidence type="ECO:0000256" key="2">
    <source>
        <dbReference type="ARBA" id="ARBA00023002"/>
    </source>
</evidence>
<dbReference type="RefSeq" id="WP_154072360.1">
    <property type="nucleotide sequence ID" value="NZ_LT670817.1"/>
</dbReference>
<reference evidence="3 4" key="1">
    <citation type="submission" date="2016-11" db="EMBL/GenBank/DDBJ databases">
        <authorList>
            <person name="Jaros S."/>
            <person name="Januszkiewicz K."/>
            <person name="Wedrychowicz H."/>
        </authorList>
    </citation>
    <scope>NUCLEOTIDE SEQUENCE [LARGE SCALE GENOMIC DNA]</scope>
    <source>
        <strain evidence="3 4">GAS138</strain>
    </source>
</reference>
<keyword evidence="2" id="KW-0560">Oxidoreductase</keyword>
<comment type="similarity">
    <text evidence="1">Belongs to the bacterial ring-hydroxylating dioxygenase beta subunit family.</text>
</comment>
<dbReference type="Gene3D" id="3.10.450.50">
    <property type="match status" value="1"/>
</dbReference>
<proteinExistence type="inferred from homology"/>
<dbReference type="InterPro" id="IPR032710">
    <property type="entry name" value="NTF2-like_dom_sf"/>
</dbReference>
<dbReference type="GO" id="GO:0051213">
    <property type="term" value="F:dioxygenase activity"/>
    <property type="evidence" value="ECO:0007669"/>
    <property type="project" value="UniProtKB-KW"/>
</dbReference>
<gene>
    <name evidence="3" type="ORF">SAMN05443248_3993</name>
</gene>
<dbReference type="CDD" id="cd00667">
    <property type="entry name" value="ring_hydroxylating_dioxygenases_beta"/>
    <property type="match status" value="1"/>
</dbReference>
<sequence length="177" mass="20111">MSLAIDIKSRIPDTRDARIERLLLRAEIEQFNAIYATALDDQRLSDWSEMFTDDGSYVVLSRENHDRGMPVGLIYCEGRAMIRDRAFALEKTAMFAPRYLRHIVSNTQLIGVDSDGSIRATANYLLLQVLFDRPDATLHQVGVYHDVFRSTPDGLKLAKRHCVYDNLLVPNALCLPV</sequence>
<name>A0A1M5QX31_9BRAD</name>